<feature type="compositionally biased region" description="Polar residues" evidence="1">
    <location>
        <begin position="801"/>
        <end position="811"/>
    </location>
</feature>
<keyword evidence="3" id="KW-1185">Reference proteome</keyword>
<feature type="compositionally biased region" description="Acidic residues" evidence="1">
    <location>
        <begin position="1100"/>
        <end position="1109"/>
    </location>
</feature>
<feature type="region of interest" description="Disordered" evidence="1">
    <location>
        <begin position="1"/>
        <end position="75"/>
    </location>
</feature>
<feature type="region of interest" description="Disordered" evidence="1">
    <location>
        <begin position="109"/>
        <end position="151"/>
    </location>
</feature>
<feature type="compositionally biased region" description="Pro residues" evidence="1">
    <location>
        <begin position="64"/>
        <end position="74"/>
    </location>
</feature>
<feature type="region of interest" description="Disordered" evidence="1">
    <location>
        <begin position="368"/>
        <end position="464"/>
    </location>
</feature>
<dbReference type="AlphaFoldDB" id="A0A9P4SFS0"/>
<feature type="compositionally biased region" description="Polar residues" evidence="1">
    <location>
        <begin position="867"/>
        <end position="885"/>
    </location>
</feature>
<dbReference type="OrthoDB" id="5408302at2759"/>
<protein>
    <recommendedName>
        <fullName evidence="4">AGC-kinase C-terminal domain-containing protein</fullName>
    </recommendedName>
</protein>
<sequence length="1266" mass="137919">MAPSNVFSYLRPHHKRNGSNPTSPEPPISSHSSNAPWSINDPDIYNSFPRIRDASNTPSESPISPIPPSLPPIPRIASRIEHSHPISTKLAIPSSQWDYSRDGEISNELRDSQSVVSPALLSPIPPPKDSIYTEPMKRPHDAEPTGYRTRGQRVNNMNTIPLQSMESLSTVTGFSSSTTSLPTTSSFQGGYALNDKRPNATRAAQSYSIPSAQKSGKTKLNLLNPMSLLMRRRNAHALENLSEESLVSHRNVPAMSLPDDYDPRIRGNVIHDFSAPRPKRNISFGEGDGRSRYSSGRTPNMEEFQRSSSNIDTLDVNCKEKDESPIKIEREHTPIFKENFDHNLGAGETDAAIRAESLANKAFLAKVSLPPPDHSPPPIPALSKNRPLNARMSDPETIHSAPLPPLPNESQLGTQESSQLSPISENDPTPQSSVRKSRASQRSTKTLSRATSGAEWHPAGLPSHLTSKASRFSFQIHGGDSSAQEKLLEERHKQKAAAKAAAATRQSIASLPVEEDEFDEDALYDMDEGGFEGGFDDDDYGADFDDGMHDNSINASTFDDGIRNNSINASTFDDGIPKSNIHDSTFDDGIPKDSIHGTVFENETSDDVITDQPFNNGFAHSTISNSTFEDYGSSHNPESDMSGFNFSMDRTPYVNPLSPIVDSIQTPRDAFGNRIGYAMSNSNPQSPVYDSNVENDTTSPQGLGLSGLTMNSASTEGLSVLPLRFSRQELKQTPDSVTEDILADDDMYFDDGMIEDVNQDYGDHFDESQFDDPSNPLYERPTPVPRDPSSNAQEGNHLEQDNTGDSDSNQVVVAHGPSEGGFNNLEAYHGALADAANKAAADGRFRRHDSISTSIYSTHEDEMDNDGSPSMDSGPSQLPNSTRATSFSPTAFKMVDFADDYGYDDFDALEDDPIIAAANAEALANDDDGFYGQEFGFYASAGQNSEAQFANGGYFGPRGGDLGRSVSGRNAVREPNLTPITERSEYSTRNSYISLHHFGGNNGALPSPGLAQLARMSPYGFDDDDMSLSQLMKLRRGAFGGSNGSLRSAASSPRNSSPIANPQYAARGSSPITRTEYMPQQDATPISRTDSRTGSSFLDEVAEEVDDDDFTTHGVEGRDYISHNSSSRSSSSPPGSPTLGPNDFSFPPSNEATPRPPPRRAFLPHHPLPLQTQNLGLAGEQQEDTDASPVMPPQKLGHIPLAQLTPVSPTRPQGWRTHSRTGSDSVTYVKEQDERGMNRWVLERRRTAETGELELIGREIVEGGRI</sequence>
<gene>
    <name evidence="2" type="ORF">M501DRAFT_384058</name>
</gene>
<organism evidence="2 3">
    <name type="scientific">Patellaria atrata CBS 101060</name>
    <dbReference type="NCBI Taxonomy" id="1346257"/>
    <lineage>
        <taxon>Eukaryota</taxon>
        <taxon>Fungi</taxon>
        <taxon>Dikarya</taxon>
        <taxon>Ascomycota</taxon>
        <taxon>Pezizomycotina</taxon>
        <taxon>Dothideomycetes</taxon>
        <taxon>Dothideomycetes incertae sedis</taxon>
        <taxon>Patellariales</taxon>
        <taxon>Patellariaceae</taxon>
        <taxon>Patellaria</taxon>
    </lineage>
</organism>
<feature type="compositionally biased region" description="Polar residues" evidence="1">
    <location>
        <begin position="1081"/>
        <end position="1096"/>
    </location>
</feature>
<feature type="compositionally biased region" description="Low complexity" evidence="1">
    <location>
        <begin position="1045"/>
        <end position="1062"/>
    </location>
</feature>
<dbReference type="Proteomes" id="UP000799429">
    <property type="component" value="Unassembled WGS sequence"/>
</dbReference>
<name>A0A9P4SFS0_9PEZI</name>
<dbReference type="EMBL" id="MU006090">
    <property type="protein sequence ID" value="KAF2842086.1"/>
    <property type="molecule type" value="Genomic_DNA"/>
</dbReference>
<feature type="compositionally biased region" description="Pro residues" evidence="1">
    <location>
        <begin position="369"/>
        <end position="380"/>
    </location>
</feature>
<feature type="region of interest" description="Disordered" evidence="1">
    <location>
        <begin position="1041"/>
        <end position="1171"/>
    </location>
</feature>
<feature type="compositionally biased region" description="Low complexity" evidence="1">
    <location>
        <begin position="1122"/>
        <end position="1133"/>
    </location>
</feature>
<evidence type="ECO:0000313" key="3">
    <source>
        <dbReference type="Proteomes" id="UP000799429"/>
    </source>
</evidence>
<feature type="region of interest" description="Disordered" evidence="1">
    <location>
        <begin position="276"/>
        <end position="307"/>
    </location>
</feature>
<evidence type="ECO:0008006" key="4">
    <source>
        <dbReference type="Google" id="ProtNLM"/>
    </source>
</evidence>
<feature type="compositionally biased region" description="Polar residues" evidence="1">
    <location>
        <begin position="408"/>
        <end position="451"/>
    </location>
</feature>
<comment type="caution">
    <text evidence="2">The sequence shown here is derived from an EMBL/GenBank/DDBJ whole genome shotgun (WGS) entry which is preliminary data.</text>
</comment>
<accession>A0A9P4SFS0</accession>
<feature type="region of interest" description="Disordered" evidence="1">
    <location>
        <begin position="757"/>
        <end position="818"/>
    </location>
</feature>
<feature type="region of interest" description="Disordered" evidence="1">
    <location>
        <begin position="852"/>
        <end position="885"/>
    </location>
</feature>
<evidence type="ECO:0000256" key="1">
    <source>
        <dbReference type="SAM" id="MobiDB-lite"/>
    </source>
</evidence>
<feature type="region of interest" description="Disordered" evidence="1">
    <location>
        <begin position="1204"/>
        <end position="1225"/>
    </location>
</feature>
<evidence type="ECO:0000313" key="2">
    <source>
        <dbReference type="EMBL" id="KAF2842086.1"/>
    </source>
</evidence>
<reference evidence="2" key="1">
    <citation type="journal article" date="2020" name="Stud. Mycol.">
        <title>101 Dothideomycetes genomes: a test case for predicting lifestyles and emergence of pathogens.</title>
        <authorList>
            <person name="Haridas S."/>
            <person name="Albert R."/>
            <person name="Binder M."/>
            <person name="Bloem J."/>
            <person name="Labutti K."/>
            <person name="Salamov A."/>
            <person name="Andreopoulos B."/>
            <person name="Baker S."/>
            <person name="Barry K."/>
            <person name="Bills G."/>
            <person name="Bluhm B."/>
            <person name="Cannon C."/>
            <person name="Castanera R."/>
            <person name="Culley D."/>
            <person name="Daum C."/>
            <person name="Ezra D."/>
            <person name="Gonzalez J."/>
            <person name="Henrissat B."/>
            <person name="Kuo A."/>
            <person name="Liang C."/>
            <person name="Lipzen A."/>
            <person name="Lutzoni F."/>
            <person name="Magnuson J."/>
            <person name="Mondo S."/>
            <person name="Nolan M."/>
            <person name="Ohm R."/>
            <person name="Pangilinan J."/>
            <person name="Park H.-J."/>
            <person name="Ramirez L."/>
            <person name="Alfaro M."/>
            <person name="Sun H."/>
            <person name="Tritt A."/>
            <person name="Yoshinaga Y."/>
            <person name="Zwiers L.-H."/>
            <person name="Turgeon B."/>
            <person name="Goodwin S."/>
            <person name="Spatafora J."/>
            <person name="Crous P."/>
            <person name="Grigoriev I."/>
        </authorList>
    </citation>
    <scope>NUCLEOTIDE SEQUENCE</scope>
    <source>
        <strain evidence="2">CBS 101060</strain>
    </source>
</reference>
<proteinExistence type="predicted"/>
<feature type="region of interest" description="Disordered" evidence="1">
    <location>
        <begin position="682"/>
        <end position="701"/>
    </location>
</feature>